<protein>
    <submittedName>
        <fullName evidence="2">Uncharacterized protein</fullName>
    </submittedName>
</protein>
<comment type="caution">
    <text evidence="2">The sequence shown here is derived from an EMBL/GenBank/DDBJ whole genome shotgun (WGS) entry which is preliminary data.</text>
</comment>
<evidence type="ECO:0000256" key="1">
    <source>
        <dbReference type="SAM" id="MobiDB-lite"/>
    </source>
</evidence>
<sequence>MLNVPFGSLGITLRKSRSADPLDNQSGISLRCSSQYEKSTDNFDKIAESASASASLILFNDDCVSCCRKDALRMSTERLLSLCCVSDNLETRYYDIRISSGEVDKKFARLGIDNPLLSRYTRRGSLNNSLLNSFASDTIKRSRSKMELATYGAPDTDGYNRNCRASTVGFRNSDDSPDLNAYFGKKAENGDEAPMFGRFDRRKVK</sequence>
<dbReference type="EMBL" id="JBGFUD010002125">
    <property type="protein sequence ID" value="MFH4977193.1"/>
    <property type="molecule type" value="Genomic_DNA"/>
</dbReference>
<organism evidence="2 3">
    <name type="scientific">Gnathostoma spinigerum</name>
    <dbReference type="NCBI Taxonomy" id="75299"/>
    <lineage>
        <taxon>Eukaryota</taxon>
        <taxon>Metazoa</taxon>
        <taxon>Ecdysozoa</taxon>
        <taxon>Nematoda</taxon>
        <taxon>Chromadorea</taxon>
        <taxon>Rhabditida</taxon>
        <taxon>Spirurina</taxon>
        <taxon>Gnathostomatomorpha</taxon>
        <taxon>Gnathostomatoidea</taxon>
        <taxon>Gnathostomatidae</taxon>
        <taxon>Gnathostoma</taxon>
    </lineage>
</organism>
<accession>A0ABD6EB29</accession>
<name>A0ABD6EB29_9BILA</name>
<dbReference type="AlphaFoldDB" id="A0ABD6EB29"/>
<feature type="region of interest" description="Disordered" evidence="1">
    <location>
        <begin position="183"/>
        <end position="205"/>
    </location>
</feature>
<gene>
    <name evidence="2" type="ORF">AB6A40_003902</name>
</gene>
<evidence type="ECO:0000313" key="3">
    <source>
        <dbReference type="Proteomes" id="UP001608902"/>
    </source>
</evidence>
<keyword evidence="3" id="KW-1185">Reference proteome</keyword>
<evidence type="ECO:0000313" key="2">
    <source>
        <dbReference type="EMBL" id="MFH4977193.1"/>
    </source>
</evidence>
<proteinExistence type="predicted"/>
<reference evidence="2 3" key="1">
    <citation type="submission" date="2024-08" db="EMBL/GenBank/DDBJ databases">
        <title>Gnathostoma spinigerum genome.</title>
        <authorList>
            <person name="Gonzalez-Bertolin B."/>
            <person name="Monzon S."/>
            <person name="Zaballos A."/>
            <person name="Jimenez P."/>
            <person name="Dekumyoy P."/>
            <person name="Varona S."/>
            <person name="Cuesta I."/>
            <person name="Sumanam S."/>
            <person name="Adisakwattana P."/>
            <person name="Gasser R.B."/>
            <person name="Hernandez-Gonzalez A."/>
            <person name="Young N.D."/>
            <person name="Perteguer M.J."/>
        </authorList>
    </citation>
    <scope>NUCLEOTIDE SEQUENCE [LARGE SCALE GENOMIC DNA]</scope>
    <source>
        <strain evidence="2">AL3</strain>
        <tissue evidence="2">Liver</tissue>
    </source>
</reference>
<dbReference type="Proteomes" id="UP001608902">
    <property type="component" value="Unassembled WGS sequence"/>
</dbReference>